<organism evidence="1">
    <name type="scientific">Siphoviridae sp. ctKwY15</name>
    <dbReference type="NCBI Taxonomy" id="2827843"/>
    <lineage>
        <taxon>Viruses</taxon>
        <taxon>Duplodnaviria</taxon>
        <taxon>Heunggongvirae</taxon>
        <taxon>Uroviricota</taxon>
        <taxon>Caudoviricetes</taxon>
    </lineage>
</organism>
<accession>A0A8S5STR5</accession>
<evidence type="ECO:0000313" key="1">
    <source>
        <dbReference type="EMBL" id="DAF54445.1"/>
    </source>
</evidence>
<sequence length="135" mass="15396">MILGDDAVSAIWKYLNSHIEEIGLSQGRIFKYERTEKLAAGSYIVINHLPFVRRNVVEVGVVNVNIHVPKTLSNEPNSKELLSYAKKILSLFDDKGTSLGGCIFEFYADSRPTRDNDNTYYVNMKFNVTYNNLKE</sequence>
<dbReference type="EMBL" id="BK032679">
    <property type="protein sequence ID" value="DAF54445.1"/>
    <property type="molecule type" value="Genomic_DNA"/>
</dbReference>
<protein>
    <submittedName>
        <fullName evidence="1">Uncharacterized protein</fullName>
    </submittedName>
</protein>
<name>A0A8S5STR5_9CAUD</name>
<reference evidence="1" key="1">
    <citation type="journal article" date="2021" name="Proc. Natl. Acad. Sci. U.S.A.">
        <title>A Catalog of Tens of Thousands of Viruses from Human Metagenomes Reveals Hidden Associations with Chronic Diseases.</title>
        <authorList>
            <person name="Tisza M.J."/>
            <person name="Buck C.B."/>
        </authorList>
    </citation>
    <scope>NUCLEOTIDE SEQUENCE</scope>
    <source>
        <strain evidence="1">CtKwY15</strain>
    </source>
</reference>
<proteinExistence type="predicted"/>